<evidence type="ECO:0000313" key="3">
    <source>
        <dbReference type="EMBL" id="MCW4589458.1"/>
    </source>
</evidence>
<evidence type="ECO:0000259" key="2">
    <source>
        <dbReference type="Pfam" id="PF03432"/>
    </source>
</evidence>
<comment type="caution">
    <text evidence="3">The sequence shown here is derived from an EMBL/GenBank/DDBJ whole genome shotgun (WGS) entry which is preliminary data.</text>
</comment>
<feature type="compositionally biased region" description="Basic and acidic residues" evidence="1">
    <location>
        <begin position="340"/>
        <end position="353"/>
    </location>
</feature>
<organism evidence="3 4">
    <name type="scientific">Gluconacetobacter entanii</name>
    <dbReference type="NCBI Taxonomy" id="108528"/>
    <lineage>
        <taxon>Bacteria</taxon>
        <taxon>Pseudomonadati</taxon>
        <taxon>Pseudomonadota</taxon>
        <taxon>Alphaproteobacteria</taxon>
        <taxon>Acetobacterales</taxon>
        <taxon>Acetobacteraceae</taxon>
        <taxon>Gluconacetobacter</taxon>
    </lineage>
</organism>
<gene>
    <name evidence="3" type="ORF">NO263_02530</name>
</gene>
<dbReference type="Pfam" id="PF03432">
    <property type="entry name" value="Relaxase"/>
    <property type="match status" value="1"/>
</dbReference>
<reference evidence="3 4" key="1">
    <citation type="submission" date="2022-07" db="EMBL/GenBank/DDBJ databases">
        <title>Genome stability of Gluconacetobacter entanii AV429.</title>
        <authorList>
            <person name="Trcek J."/>
            <person name="Cepec E."/>
        </authorList>
    </citation>
    <scope>NUCLEOTIDE SEQUENCE [LARGE SCALE GENOMIC DNA]</scope>
    <source>
        <strain evidence="3 4">AV429_2022</strain>
    </source>
</reference>
<sequence>MIIKGGPVISKNGHQETATHIFEGPKNERITPIQGNALDMANMVTDARDTGLKYGFHHFKISPEREISREQARQDFQAIAYEYGFDLSDAVIVEHQKQRTKKENSAIHWHMIVPHYNQKTGRALDCRNSYKRNEKLSRLSEIRTGQNITQGRHNRAVFHALQQEGKTVEANTIQHLTEGELPGASFSTNLQRKAERKGISLPEEKSIITDIWSQSDSLKAFISGLGHNGFTFKKGDKKDTYIIEKEGTLIGSVNRLLKIKKGEFAKLYNQYQEDLKNEHLEMDEERQRHRNNGQEGRNAQDAHTGQKEGRGGEAPTQTKKQHTGPREETRTTETPTATRGKPDIDEGEKRHIPDIGPFGATREHGRNRPNPANPRVTEHDNGAEPTDNNKPESHIASVRAQARIRRGFNVKKHKDNRHLSVITPEYMENIKQKIKEDKNGNREFFRQQYKNIREQEYHINKHNNTIDTSCSLLLVEMFLRLFGYTMKKEKPTPTIIKPDVFPPITSEEFSLMNDREKQQIIWKSYGLYKSAHSRYASICEKHNVPFDDFQTWLNDLGGDFMSEEIANLYPDIYMKNLEKSENEDDKETLKLLRETWNGTGKYADQFTPDDLKTDIETIKNFISDDIKIKKITEEWYKNYPPISEKTGETNNIMRTETK</sequence>
<feature type="compositionally biased region" description="Basic and acidic residues" evidence="1">
    <location>
        <begin position="298"/>
        <end position="311"/>
    </location>
</feature>
<evidence type="ECO:0000256" key="1">
    <source>
        <dbReference type="SAM" id="MobiDB-lite"/>
    </source>
</evidence>
<dbReference type="Proteomes" id="UP001526337">
    <property type="component" value="Unassembled WGS sequence"/>
</dbReference>
<name>A0ABT3K227_9PROT</name>
<keyword evidence="4" id="KW-1185">Reference proteome</keyword>
<accession>A0ABT3K227</accession>
<dbReference type="RefSeq" id="WP_171791485.1">
    <property type="nucleotide sequence ID" value="NZ_JABJWD010000105.1"/>
</dbReference>
<dbReference type="InterPro" id="IPR005094">
    <property type="entry name" value="Endonuclease_MobA/VirD2"/>
</dbReference>
<dbReference type="EMBL" id="JANGSQ010000079">
    <property type="protein sequence ID" value="MCW4589458.1"/>
    <property type="molecule type" value="Genomic_DNA"/>
</dbReference>
<proteinExistence type="predicted"/>
<feature type="domain" description="MobA/VirD2-like nuclease" evidence="2">
    <location>
        <begin position="57"/>
        <end position="141"/>
    </location>
</feature>
<feature type="compositionally biased region" description="Basic and acidic residues" evidence="1">
    <location>
        <begin position="376"/>
        <end position="393"/>
    </location>
</feature>
<evidence type="ECO:0000313" key="4">
    <source>
        <dbReference type="Proteomes" id="UP001526337"/>
    </source>
</evidence>
<feature type="region of interest" description="Disordered" evidence="1">
    <location>
        <begin position="283"/>
        <end position="395"/>
    </location>
</feature>
<protein>
    <recommendedName>
        <fullName evidence="2">MobA/VirD2-like nuclease domain-containing protein</fullName>
    </recommendedName>
</protein>